<sequence>MKSVDYANTSDRLYKYCTRVKSLLQLDNRFETRFHRRSFEGLVRIVSWVKCPPLVWHGSLVSEISSQVSSSYPKSRDRKRCPSGKMSSSGSEGSWFGTRFH</sequence>
<reference evidence="2 4" key="1">
    <citation type="journal article" date="2019" name="Sci. Rep.">
        <title>Orb-weaving spider Araneus ventricosus genome elucidates the spidroin gene catalogue.</title>
        <authorList>
            <person name="Kono N."/>
            <person name="Nakamura H."/>
            <person name="Ohtoshi R."/>
            <person name="Moran D.A.P."/>
            <person name="Shinohara A."/>
            <person name="Yoshida Y."/>
            <person name="Fujiwara M."/>
            <person name="Mori M."/>
            <person name="Tomita M."/>
            <person name="Arakawa K."/>
        </authorList>
    </citation>
    <scope>NUCLEOTIDE SEQUENCE [LARGE SCALE GENOMIC DNA]</scope>
</reference>
<feature type="region of interest" description="Disordered" evidence="1">
    <location>
        <begin position="66"/>
        <end position="101"/>
    </location>
</feature>
<keyword evidence="4" id="KW-1185">Reference proteome</keyword>
<proteinExistence type="predicted"/>
<dbReference type="AlphaFoldDB" id="A0A4Y2NXY1"/>
<dbReference type="Proteomes" id="UP000499080">
    <property type="component" value="Unassembled WGS sequence"/>
</dbReference>
<evidence type="ECO:0000256" key="1">
    <source>
        <dbReference type="SAM" id="MobiDB-lite"/>
    </source>
</evidence>
<evidence type="ECO:0000313" key="3">
    <source>
        <dbReference type="EMBL" id="GBN42606.1"/>
    </source>
</evidence>
<feature type="compositionally biased region" description="Low complexity" evidence="1">
    <location>
        <begin position="83"/>
        <end position="101"/>
    </location>
</feature>
<evidence type="ECO:0000313" key="2">
    <source>
        <dbReference type="EMBL" id="GBN42596.1"/>
    </source>
</evidence>
<organism evidence="2 4">
    <name type="scientific">Araneus ventricosus</name>
    <name type="common">Orbweaver spider</name>
    <name type="synonym">Epeira ventricosa</name>
    <dbReference type="NCBI Taxonomy" id="182803"/>
    <lineage>
        <taxon>Eukaryota</taxon>
        <taxon>Metazoa</taxon>
        <taxon>Ecdysozoa</taxon>
        <taxon>Arthropoda</taxon>
        <taxon>Chelicerata</taxon>
        <taxon>Arachnida</taxon>
        <taxon>Araneae</taxon>
        <taxon>Araneomorphae</taxon>
        <taxon>Entelegynae</taxon>
        <taxon>Araneoidea</taxon>
        <taxon>Araneidae</taxon>
        <taxon>Araneus</taxon>
    </lineage>
</organism>
<dbReference type="EMBL" id="BGPR01009837">
    <property type="protein sequence ID" value="GBN42606.1"/>
    <property type="molecule type" value="Genomic_DNA"/>
</dbReference>
<dbReference type="EMBL" id="BGPR01009835">
    <property type="protein sequence ID" value="GBN42596.1"/>
    <property type="molecule type" value="Genomic_DNA"/>
</dbReference>
<protein>
    <submittedName>
        <fullName evidence="2">Uncharacterized protein</fullName>
    </submittedName>
</protein>
<name>A0A4Y2NXY1_ARAVE</name>
<comment type="caution">
    <text evidence="2">The sequence shown here is derived from an EMBL/GenBank/DDBJ whole genome shotgun (WGS) entry which is preliminary data.</text>
</comment>
<evidence type="ECO:0000313" key="4">
    <source>
        <dbReference type="Proteomes" id="UP000499080"/>
    </source>
</evidence>
<gene>
    <name evidence="3" type="ORF">AVEN_102736_1</name>
    <name evidence="2" type="ORF">AVEN_255831_1</name>
</gene>
<accession>A0A4Y2NXY1</accession>